<evidence type="ECO:0008006" key="4">
    <source>
        <dbReference type="Google" id="ProtNLM"/>
    </source>
</evidence>
<keyword evidence="1" id="KW-0472">Membrane</keyword>
<dbReference type="RefSeq" id="WP_105355085.1">
    <property type="nucleotide sequence ID" value="NZ_PUIB01000017.1"/>
</dbReference>
<dbReference type="Proteomes" id="UP000239388">
    <property type="component" value="Unassembled WGS sequence"/>
</dbReference>
<dbReference type="EMBL" id="PUIB01000017">
    <property type="protein sequence ID" value="PQO33530.1"/>
    <property type="molecule type" value="Genomic_DNA"/>
</dbReference>
<dbReference type="AlphaFoldDB" id="A0A2S8FNH2"/>
<dbReference type="OrthoDB" id="287359at2"/>
<organism evidence="2 3">
    <name type="scientific">Blastopirellula marina</name>
    <dbReference type="NCBI Taxonomy" id="124"/>
    <lineage>
        <taxon>Bacteria</taxon>
        <taxon>Pseudomonadati</taxon>
        <taxon>Planctomycetota</taxon>
        <taxon>Planctomycetia</taxon>
        <taxon>Pirellulales</taxon>
        <taxon>Pirellulaceae</taxon>
        <taxon>Blastopirellula</taxon>
    </lineage>
</organism>
<name>A0A2S8FNH2_9BACT</name>
<accession>A0A2S8FNH2</accession>
<evidence type="ECO:0000256" key="1">
    <source>
        <dbReference type="SAM" id="Phobius"/>
    </source>
</evidence>
<comment type="caution">
    <text evidence="2">The sequence shown here is derived from an EMBL/GenBank/DDBJ whole genome shotgun (WGS) entry which is preliminary data.</text>
</comment>
<keyword evidence="1" id="KW-0812">Transmembrane</keyword>
<evidence type="ECO:0000313" key="2">
    <source>
        <dbReference type="EMBL" id="PQO33530.1"/>
    </source>
</evidence>
<feature type="transmembrane region" description="Helical" evidence="1">
    <location>
        <begin position="106"/>
        <end position="133"/>
    </location>
</feature>
<gene>
    <name evidence="2" type="ORF">C5Y98_14905</name>
</gene>
<reference evidence="2 3" key="1">
    <citation type="submission" date="2018-02" db="EMBL/GenBank/DDBJ databases">
        <title>Comparative genomes isolates from brazilian mangrove.</title>
        <authorList>
            <person name="Araujo J.E."/>
            <person name="Taketani R.G."/>
            <person name="Silva M.C.P."/>
            <person name="Loureco M.V."/>
            <person name="Andreote F.D."/>
        </authorList>
    </citation>
    <scope>NUCLEOTIDE SEQUENCE [LARGE SCALE GENOMIC DNA]</scope>
    <source>
        <strain evidence="2 3">NAP PRIS-MGV</strain>
    </source>
</reference>
<protein>
    <recommendedName>
        <fullName evidence="4">DUF4190 domain-containing protein</fullName>
    </recommendedName>
</protein>
<proteinExistence type="predicted"/>
<evidence type="ECO:0000313" key="3">
    <source>
        <dbReference type="Proteomes" id="UP000239388"/>
    </source>
</evidence>
<keyword evidence="1" id="KW-1133">Transmembrane helix</keyword>
<feature type="transmembrane region" description="Helical" evidence="1">
    <location>
        <begin position="145"/>
        <end position="170"/>
    </location>
</feature>
<sequence length="184" mass="20103">MSVICDKCGEELMGAVNRCWKCGTQFQRIEGAPIPPIRRAPVLATYVLPAAPQLETVDDEIYEAVVEEEDSPPPETQPISRLVTLLKHQKAFDPQKFDYASLGTSALAIIASLVGLYSIFAAPFCLAASVLSVHQLSHRQSMTRWIGFALGVVAMIVALFCTISAIYFGWTGRGLYLDLMGPKP</sequence>